<keyword evidence="6 11" id="KW-0472">Membrane</keyword>
<comment type="similarity">
    <text evidence="2 9">Belongs to the G-protein coupled receptor 1 family.</text>
</comment>
<feature type="transmembrane region" description="Helical" evidence="11">
    <location>
        <begin position="150"/>
        <end position="170"/>
    </location>
</feature>
<evidence type="ECO:0000256" key="8">
    <source>
        <dbReference type="ARBA" id="ARBA00023224"/>
    </source>
</evidence>
<protein>
    <recommendedName>
        <fullName evidence="12">G-protein coupled receptors family 1 profile domain-containing protein</fullName>
    </recommendedName>
</protein>
<evidence type="ECO:0000256" key="6">
    <source>
        <dbReference type="ARBA" id="ARBA00023136"/>
    </source>
</evidence>
<sequence>MDNGSYNDSYSNVTVDCDEFYQFNTLSSVYFQTFVYFSYILIMLVSVIGNGSVCYLVLSSSRMRSVTNFFIVNLSAGDMLMTLLCVPFSFVNILILMYWPFGEIMCRVVSYWQGVSVFISAYTLVAISIDRYIAIMFPFKPRMSNSTSKIMIGAIWIFACITAFPILIVSKTFMPDDPLYSHCERYVCQEHWETEENKFYYTIVLMVLQYGVPFFALVYTYTRIAIVVWGKETPGEAENARDQRMAKKKRKVSCGKKIAK</sequence>
<accession>A0ABR1B1R5</accession>
<feature type="transmembrane region" description="Helical" evidence="11">
    <location>
        <begin position="199"/>
        <end position="221"/>
    </location>
</feature>
<feature type="transmembrane region" description="Helical" evidence="11">
    <location>
        <begin position="36"/>
        <end position="58"/>
    </location>
</feature>
<gene>
    <name evidence="13" type="ORF">RUM44_004043</name>
</gene>
<comment type="subcellular location">
    <subcellularLocation>
        <location evidence="1">Membrane</location>
        <topology evidence="1">Multi-pass membrane protein</topology>
    </subcellularLocation>
</comment>
<dbReference type="EMBL" id="JAWJWF010000004">
    <property type="protein sequence ID" value="KAK6633440.1"/>
    <property type="molecule type" value="Genomic_DNA"/>
</dbReference>
<evidence type="ECO:0000256" key="3">
    <source>
        <dbReference type="ARBA" id="ARBA00022692"/>
    </source>
</evidence>
<evidence type="ECO:0000256" key="4">
    <source>
        <dbReference type="ARBA" id="ARBA00022989"/>
    </source>
</evidence>
<dbReference type="PANTHER" id="PTHR24235">
    <property type="entry name" value="NEUROPEPTIDE Y RECEPTOR"/>
    <property type="match status" value="1"/>
</dbReference>
<evidence type="ECO:0000313" key="14">
    <source>
        <dbReference type="Proteomes" id="UP001359485"/>
    </source>
</evidence>
<evidence type="ECO:0000313" key="13">
    <source>
        <dbReference type="EMBL" id="KAK6633440.1"/>
    </source>
</evidence>
<evidence type="ECO:0000256" key="7">
    <source>
        <dbReference type="ARBA" id="ARBA00023170"/>
    </source>
</evidence>
<dbReference type="PROSITE" id="PS00237">
    <property type="entry name" value="G_PROTEIN_RECEP_F1_1"/>
    <property type="match status" value="1"/>
</dbReference>
<keyword evidence="4 11" id="KW-1133">Transmembrane helix</keyword>
<name>A0ABR1B1R5_POLSC</name>
<evidence type="ECO:0000256" key="1">
    <source>
        <dbReference type="ARBA" id="ARBA00004141"/>
    </source>
</evidence>
<dbReference type="PRINTS" id="PR01012">
    <property type="entry name" value="NRPEPTIDEYR"/>
</dbReference>
<dbReference type="PANTHER" id="PTHR24235:SF29">
    <property type="entry name" value="GH23382P"/>
    <property type="match status" value="1"/>
</dbReference>
<dbReference type="PROSITE" id="PS50262">
    <property type="entry name" value="G_PROTEIN_RECEP_F1_2"/>
    <property type="match status" value="1"/>
</dbReference>
<keyword evidence="7 9" id="KW-0675">Receptor</keyword>
<evidence type="ECO:0000256" key="9">
    <source>
        <dbReference type="RuleBase" id="RU000688"/>
    </source>
</evidence>
<evidence type="ECO:0000259" key="12">
    <source>
        <dbReference type="PROSITE" id="PS50262"/>
    </source>
</evidence>
<proteinExistence type="inferred from homology"/>
<dbReference type="Proteomes" id="UP001359485">
    <property type="component" value="Unassembled WGS sequence"/>
</dbReference>
<dbReference type="InterPro" id="IPR000611">
    <property type="entry name" value="NPY_rcpt"/>
</dbReference>
<dbReference type="InterPro" id="IPR000276">
    <property type="entry name" value="GPCR_Rhodpsn"/>
</dbReference>
<evidence type="ECO:0000256" key="5">
    <source>
        <dbReference type="ARBA" id="ARBA00023040"/>
    </source>
</evidence>
<evidence type="ECO:0000256" key="2">
    <source>
        <dbReference type="ARBA" id="ARBA00010663"/>
    </source>
</evidence>
<feature type="region of interest" description="Disordered" evidence="10">
    <location>
        <begin position="239"/>
        <end position="260"/>
    </location>
</feature>
<feature type="domain" description="G-protein coupled receptors family 1 profile" evidence="12">
    <location>
        <begin position="49"/>
        <end position="260"/>
    </location>
</feature>
<evidence type="ECO:0000256" key="11">
    <source>
        <dbReference type="SAM" id="Phobius"/>
    </source>
</evidence>
<dbReference type="Gene3D" id="1.20.1070.10">
    <property type="entry name" value="Rhodopsin 7-helix transmembrane proteins"/>
    <property type="match status" value="1"/>
</dbReference>
<keyword evidence="3 9" id="KW-0812">Transmembrane</keyword>
<dbReference type="PRINTS" id="PR00237">
    <property type="entry name" value="GPCRRHODOPSN"/>
</dbReference>
<feature type="compositionally biased region" description="Basic residues" evidence="10">
    <location>
        <begin position="246"/>
        <end position="260"/>
    </location>
</feature>
<feature type="transmembrane region" description="Helical" evidence="11">
    <location>
        <begin position="111"/>
        <end position="129"/>
    </location>
</feature>
<organism evidence="13 14">
    <name type="scientific">Polyplax serrata</name>
    <name type="common">Common mouse louse</name>
    <dbReference type="NCBI Taxonomy" id="468196"/>
    <lineage>
        <taxon>Eukaryota</taxon>
        <taxon>Metazoa</taxon>
        <taxon>Ecdysozoa</taxon>
        <taxon>Arthropoda</taxon>
        <taxon>Hexapoda</taxon>
        <taxon>Insecta</taxon>
        <taxon>Pterygota</taxon>
        <taxon>Neoptera</taxon>
        <taxon>Paraneoptera</taxon>
        <taxon>Psocodea</taxon>
        <taxon>Troctomorpha</taxon>
        <taxon>Phthiraptera</taxon>
        <taxon>Anoplura</taxon>
        <taxon>Polyplacidae</taxon>
        <taxon>Polyplax</taxon>
    </lineage>
</organism>
<evidence type="ECO:0000256" key="10">
    <source>
        <dbReference type="SAM" id="MobiDB-lite"/>
    </source>
</evidence>
<dbReference type="SUPFAM" id="SSF81321">
    <property type="entry name" value="Family A G protein-coupled receptor-like"/>
    <property type="match status" value="1"/>
</dbReference>
<feature type="transmembrane region" description="Helical" evidence="11">
    <location>
        <begin position="79"/>
        <end position="99"/>
    </location>
</feature>
<keyword evidence="5 9" id="KW-0297">G-protein coupled receptor</keyword>
<keyword evidence="8 9" id="KW-0807">Transducer</keyword>
<dbReference type="Pfam" id="PF00001">
    <property type="entry name" value="7tm_1"/>
    <property type="match status" value="1"/>
</dbReference>
<dbReference type="InterPro" id="IPR017452">
    <property type="entry name" value="GPCR_Rhodpsn_7TM"/>
</dbReference>
<comment type="caution">
    <text evidence="13">The sequence shown here is derived from an EMBL/GenBank/DDBJ whole genome shotgun (WGS) entry which is preliminary data.</text>
</comment>
<reference evidence="13 14" key="1">
    <citation type="submission" date="2023-09" db="EMBL/GenBank/DDBJ databases">
        <title>Genomes of two closely related lineages of the louse Polyplax serrata with different host specificities.</title>
        <authorList>
            <person name="Martinu J."/>
            <person name="Tarabai H."/>
            <person name="Stefka J."/>
            <person name="Hypsa V."/>
        </authorList>
    </citation>
    <scope>NUCLEOTIDE SEQUENCE [LARGE SCALE GENOMIC DNA]</scope>
    <source>
        <strain evidence="13">98ZLc_SE</strain>
    </source>
</reference>
<keyword evidence="14" id="KW-1185">Reference proteome</keyword>